<gene>
    <name evidence="1" type="ORF">HMPREF0373_02823</name>
</gene>
<proteinExistence type="predicted"/>
<dbReference type="AlphaFoldDB" id="U2QUV8"/>
<sequence>MWLVAYAQNKVFRPFSAIGFGNRFFIFLTGKSGKNSHYAVRSSWPQLTKGGSTELPSDSEYFSKVVSTVFSLGELQPIVIH</sequence>
<reference evidence="1 2" key="1">
    <citation type="submission" date="2013-06" db="EMBL/GenBank/DDBJ databases">
        <authorList>
            <person name="Weinstock G."/>
            <person name="Sodergren E."/>
            <person name="Lobos E.A."/>
            <person name="Fulton L."/>
            <person name="Fulton R."/>
            <person name="Courtney L."/>
            <person name="Fronick C."/>
            <person name="O'Laughlin M."/>
            <person name="Godfrey J."/>
            <person name="Wilson R.M."/>
            <person name="Miner T."/>
            <person name="Farmer C."/>
            <person name="Delehaunty K."/>
            <person name="Cordes M."/>
            <person name="Minx P."/>
            <person name="Tomlinson C."/>
            <person name="Chen J."/>
            <person name="Wollam A."/>
            <person name="Pepin K.H."/>
            <person name="Bhonagiri V."/>
            <person name="Zhang X."/>
            <person name="Warren W."/>
            <person name="Mitreva M."/>
            <person name="Mardis E.R."/>
            <person name="Wilson R.K."/>
        </authorList>
    </citation>
    <scope>NUCLEOTIDE SEQUENCE [LARGE SCALE GENOMIC DNA]</scope>
    <source>
        <strain evidence="1 2">ATCC 29099</strain>
    </source>
</reference>
<dbReference type="HOGENOM" id="CLU_2568752_0_0_9"/>
<evidence type="ECO:0000313" key="1">
    <source>
        <dbReference type="EMBL" id="ERK42512.1"/>
    </source>
</evidence>
<comment type="caution">
    <text evidence="1">The sequence shown here is derived from an EMBL/GenBank/DDBJ whole genome shotgun (WGS) entry which is preliminary data.</text>
</comment>
<dbReference type="EMBL" id="AWVJ01000173">
    <property type="protein sequence ID" value="ERK42512.1"/>
    <property type="molecule type" value="Genomic_DNA"/>
</dbReference>
<organism evidence="1 2">
    <name type="scientific">Eubacterium ramulus ATCC 29099</name>
    <dbReference type="NCBI Taxonomy" id="1256908"/>
    <lineage>
        <taxon>Bacteria</taxon>
        <taxon>Bacillati</taxon>
        <taxon>Bacillota</taxon>
        <taxon>Clostridia</taxon>
        <taxon>Eubacteriales</taxon>
        <taxon>Eubacteriaceae</taxon>
        <taxon>Eubacterium</taxon>
    </lineage>
</organism>
<evidence type="ECO:0000313" key="2">
    <source>
        <dbReference type="Proteomes" id="UP000016608"/>
    </source>
</evidence>
<protein>
    <submittedName>
        <fullName evidence="1">Uncharacterized protein</fullName>
    </submittedName>
</protein>
<dbReference type="Proteomes" id="UP000016608">
    <property type="component" value="Unassembled WGS sequence"/>
</dbReference>
<name>U2QUV8_EUBRA</name>
<keyword evidence="2" id="KW-1185">Reference proteome</keyword>
<accession>U2QUV8</accession>